<evidence type="ECO:0000313" key="3">
    <source>
        <dbReference type="Proteomes" id="UP001212841"/>
    </source>
</evidence>
<comment type="caution">
    <text evidence="2">The sequence shown here is derived from an EMBL/GenBank/DDBJ whole genome shotgun (WGS) entry which is preliminary data.</text>
</comment>
<feature type="region of interest" description="Disordered" evidence="1">
    <location>
        <begin position="1"/>
        <end position="351"/>
    </location>
</feature>
<accession>A0AAD5X4U5</accession>
<protein>
    <submittedName>
        <fullName evidence="2">Uncharacterized protein</fullName>
    </submittedName>
</protein>
<evidence type="ECO:0000313" key="2">
    <source>
        <dbReference type="EMBL" id="KAJ3051922.1"/>
    </source>
</evidence>
<feature type="region of interest" description="Disordered" evidence="1">
    <location>
        <begin position="635"/>
        <end position="754"/>
    </location>
</feature>
<feature type="compositionally biased region" description="Low complexity" evidence="1">
    <location>
        <begin position="419"/>
        <end position="436"/>
    </location>
</feature>
<feature type="compositionally biased region" description="Polar residues" evidence="1">
    <location>
        <begin position="76"/>
        <end position="89"/>
    </location>
</feature>
<feature type="compositionally biased region" description="Basic and acidic residues" evidence="1">
    <location>
        <begin position="278"/>
        <end position="320"/>
    </location>
</feature>
<feature type="region of interest" description="Disordered" evidence="1">
    <location>
        <begin position="419"/>
        <end position="454"/>
    </location>
</feature>
<feature type="compositionally biased region" description="Polar residues" evidence="1">
    <location>
        <begin position="602"/>
        <end position="616"/>
    </location>
</feature>
<feature type="compositionally biased region" description="Basic and acidic residues" evidence="1">
    <location>
        <begin position="327"/>
        <end position="345"/>
    </location>
</feature>
<keyword evidence="3" id="KW-1185">Reference proteome</keyword>
<dbReference type="Proteomes" id="UP001212841">
    <property type="component" value="Unassembled WGS sequence"/>
</dbReference>
<dbReference type="EMBL" id="JADGJD010000344">
    <property type="protein sequence ID" value="KAJ3051922.1"/>
    <property type="molecule type" value="Genomic_DNA"/>
</dbReference>
<feature type="compositionally biased region" description="Basic and acidic residues" evidence="1">
    <location>
        <begin position="157"/>
        <end position="172"/>
    </location>
</feature>
<feature type="compositionally biased region" description="Polar residues" evidence="1">
    <location>
        <begin position="437"/>
        <end position="454"/>
    </location>
</feature>
<feature type="compositionally biased region" description="Basic and acidic residues" evidence="1">
    <location>
        <begin position="247"/>
        <end position="271"/>
    </location>
</feature>
<feature type="compositionally biased region" description="Basic and acidic residues" evidence="1">
    <location>
        <begin position="24"/>
        <end position="46"/>
    </location>
</feature>
<sequence length="754" mass="85528">MARNIGKMYSFPQDFIPHADEDDLYHPERRLKPYRGDRKAFIDSVRKKQQAASRSVNGVNGGDRDKRDSAASSSRQTAVRQSSPTNSQPPAREGGVIYRKRKLEEDEERRTHRPPIDRQRSEILHPHPQSRESREKYAYDRSHDRERYPPRDQPQPEEPRYAHRDRDRDRGCPQRPHAQHYEPGRIDSYPPYKRLDRPPDRDREREREYPGPPSHYDTAPHPSHPSDRRPHDRPTNSVPPPPPPLVRHTDRDARDRYDRRWEDRRREEPAHHQQQQRFNDERRSSPPERSHDRRREERDLNNQREGQLEERRRPSAKEASPELNSSRSERKRDADVNEGSKRSSKDGSAQIAAHVDSGMTIVCKSIARSGILMDITDVPELKKKISLTDAKNRVEKSSGGHGNASTSNVDIVLRKLRPEPASSSTAPSASLSTIPPVSQQLPPSQIPPVQQQKPTQITAENTLHAVPMGAPIPFTFEAVQPPRQGTLIQKRHILSDLSAQLHLKTPALDPVGLPDREIDQTVLTDHQGSPSSSFPRAYPASSTTFSDIMDLGTAMQKLEQLFFEMNPKASEKVALPEVEEEAMEVEGSAFFTKAQPLSVKTASLGRQQQIENNKNNTEIDMDIDEEEDSFHPYRRSNHSLARSPPLSDSGLDPTSGAASDNTKLRDHTTDQFRQSLRVEPPFARHDTPPPSPGPDGRSLPIAASVEKHTTHHQPFVLPMSGAGSGHRVSFSMRSGALQRRWTDRTEDARGGQEK</sequence>
<name>A0AAD5X4U5_9FUNG</name>
<feature type="compositionally biased region" description="Basic and acidic residues" evidence="1">
    <location>
        <begin position="740"/>
        <end position="754"/>
    </location>
</feature>
<reference evidence="2" key="1">
    <citation type="submission" date="2020-05" db="EMBL/GenBank/DDBJ databases">
        <title>Phylogenomic resolution of chytrid fungi.</title>
        <authorList>
            <person name="Stajich J.E."/>
            <person name="Amses K."/>
            <person name="Simmons R."/>
            <person name="Seto K."/>
            <person name="Myers J."/>
            <person name="Bonds A."/>
            <person name="Quandt C.A."/>
            <person name="Barry K."/>
            <person name="Liu P."/>
            <person name="Grigoriev I."/>
            <person name="Longcore J.E."/>
            <person name="James T.Y."/>
        </authorList>
    </citation>
    <scope>NUCLEOTIDE SEQUENCE</scope>
    <source>
        <strain evidence="2">JEL0318</strain>
    </source>
</reference>
<feature type="region of interest" description="Disordered" evidence="1">
    <location>
        <begin position="602"/>
        <end position="621"/>
    </location>
</feature>
<feature type="compositionally biased region" description="Basic and acidic residues" evidence="1">
    <location>
        <begin position="193"/>
        <end position="209"/>
    </location>
</feature>
<dbReference type="AlphaFoldDB" id="A0AAD5X4U5"/>
<feature type="compositionally biased region" description="Basic and acidic residues" evidence="1">
    <location>
        <begin position="224"/>
        <end position="234"/>
    </location>
</feature>
<organism evidence="2 3">
    <name type="scientific">Rhizophlyctis rosea</name>
    <dbReference type="NCBI Taxonomy" id="64517"/>
    <lineage>
        <taxon>Eukaryota</taxon>
        <taxon>Fungi</taxon>
        <taxon>Fungi incertae sedis</taxon>
        <taxon>Chytridiomycota</taxon>
        <taxon>Chytridiomycota incertae sedis</taxon>
        <taxon>Chytridiomycetes</taxon>
        <taxon>Rhizophlyctidales</taxon>
        <taxon>Rhizophlyctidaceae</taxon>
        <taxon>Rhizophlyctis</taxon>
    </lineage>
</organism>
<feature type="compositionally biased region" description="Basic and acidic residues" evidence="1">
    <location>
        <begin position="102"/>
        <end position="150"/>
    </location>
</feature>
<proteinExistence type="predicted"/>
<gene>
    <name evidence="2" type="ORF">HK097_007071</name>
</gene>
<evidence type="ECO:0000256" key="1">
    <source>
        <dbReference type="SAM" id="MobiDB-lite"/>
    </source>
</evidence>